<protein>
    <recommendedName>
        <fullName evidence="10">Fluoride-specific ion channel FluC</fullName>
    </recommendedName>
</protein>
<evidence type="ECO:0000256" key="7">
    <source>
        <dbReference type="ARBA" id="ARBA00035120"/>
    </source>
</evidence>
<dbReference type="PANTHER" id="PTHR28259">
    <property type="entry name" value="FLUORIDE EXPORT PROTEIN 1-RELATED"/>
    <property type="match status" value="1"/>
</dbReference>
<evidence type="ECO:0000256" key="9">
    <source>
        <dbReference type="ARBA" id="ARBA00049940"/>
    </source>
</evidence>
<dbReference type="NCBIfam" id="TIGR00494">
    <property type="entry name" value="crcB"/>
    <property type="match status" value="1"/>
</dbReference>
<proteinExistence type="inferred from homology"/>
<dbReference type="HAMAP" id="MF_00454">
    <property type="entry name" value="FluC"/>
    <property type="match status" value="1"/>
</dbReference>
<reference evidence="11 12" key="1">
    <citation type="submission" date="2023-04" db="EMBL/GenBank/DDBJ databases">
        <title>Genome sequence of Halobacillus naozhouensis KACC 21980.</title>
        <authorList>
            <person name="Kim S."/>
            <person name="Heo J."/>
            <person name="Kwon S.-W."/>
        </authorList>
    </citation>
    <scope>NUCLEOTIDE SEQUENCE [LARGE SCALE GENOMIC DNA]</scope>
    <source>
        <strain evidence="11 12">KCTC 13234</strain>
    </source>
</reference>
<dbReference type="RefSeq" id="WP_283075673.1">
    <property type="nucleotide sequence ID" value="NZ_CP121671.1"/>
</dbReference>
<feature type="transmembrane region" description="Helical" evidence="10">
    <location>
        <begin position="6"/>
        <end position="21"/>
    </location>
</feature>
<keyword evidence="12" id="KW-1185">Reference proteome</keyword>
<keyword evidence="3 10" id="KW-0812">Transmembrane</keyword>
<accession>A0ABY8IVC7</accession>
<organism evidence="11 12">
    <name type="scientific">Halobacillus naozhouensis</name>
    <dbReference type="NCBI Taxonomy" id="554880"/>
    <lineage>
        <taxon>Bacteria</taxon>
        <taxon>Bacillati</taxon>
        <taxon>Bacillota</taxon>
        <taxon>Bacilli</taxon>
        <taxon>Bacillales</taxon>
        <taxon>Bacillaceae</taxon>
        <taxon>Halobacillus</taxon>
    </lineage>
</organism>
<keyword evidence="2 10" id="KW-1003">Cell membrane</keyword>
<feature type="binding site" evidence="10">
    <location>
        <position position="72"/>
    </location>
    <ligand>
        <name>Na(+)</name>
        <dbReference type="ChEBI" id="CHEBI:29101"/>
        <note>structural</note>
    </ligand>
</feature>
<keyword evidence="10" id="KW-0915">Sodium</keyword>
<evidence type="ECO:0000256" key="4">
    <source>
        <dbReference type="ARBA" id="ARBA00022989"/>
    </source>
</evidence>
<keyword evidence="10" id="KW-0479">Metal-binding</keyword>
<evidence type="ECO:0000256" key="2">
    <source>
        <dbReference type="ARBA" id="ARBA00022475"/>
    </source>
</evidence>
<evidence type="ECO:0000313" key="12">
    <source>
        <dbReference type="Proteomes" id="UP001221597"/>
    </source>
</evidence>
<keyword evidence="4 10" id="KW-1133">Transmembrane helix</keyword>
<feature type="transmembrane region" description="Helical" evidence="10">
    <location>
        <begin position="61"/>
        <end position="80"/>
    </location>
</feature>
<evidence type="ECO:0000256" key="5">
    <source>
        <dbReference type="ARBA" id="ARBA00023136"/>
    </source>
</evidence>
<dbReference type="PANTHER" id="PTHR28259:SF1">
    <property type="entry name" value="FLUORIDE EXPORT PROTEIN 1-RELATED"/>
    <property type="match status" value="1"/>
</dbReference>
<dbReference type="Pfam" id="PF02537">
    <property type="entry name" value="CRCB"/>
    <property type="match status" value="1"/>
</dbReference>
<comment type="similarity">
    <text evidence="7 10">Belongs to the fluoride channel Fluc/FEX (TC 1.A.43) family.</text>
</comment>
<keyword evidence="10" id="KW-0813">Transport</keyword>
<evidence type="ECO:0000256" key="1">
    <source>
        <dbReference type="ARBA" id="ARBA00004651"/>
    </source>
</evidence>
<dbReference type="Proteomes" id="UP001221597">
    <property type="component" value="Chromosome"/>
</dbReference>
<evidence type="ECO:0000256" key="10">
    <source>
        <dbReference type="HAMAP-Rule" id="MF_00454"/>
    </source>
</evidence>
<comment type="subcellular location">
    <subcellularLocation>
        <location evidence="1 10">Cell membrane</location>
        <topology evidence="1 10">Multi-pass membrane protein</topology>
    </subcellularLocation>
</comment>
<sequence length="116" mass="12656">MISSIIVFMGGMLGAILRYELSRWLNKDGRIPWGTALANISGGLLLGYLIGVQGSLNLPDWAWLLITVGFCGGYTTFSTFSYEVMTLMKKRAYIAAFIYGMGSTLLTILGAALLLY</sequence>
<name>A0ABY8IVC7_9BACI</name>
<evidence type="ECO:0000256" key="8">
    <source>
        <dbReference type="ARBA" id="ARBA00035585"/>
    </source>
</evidence>
<keyword evidence="10" id="KW-0406">Ion transport</keyword>
<feature type="transmembrane region" description="Helical" evidence="10">
    <location>
        <begin position="33"/>
        <end position="55"/>
    </location>
</feature>
<gene>
    <name evidence="10 11" type="primary">crcB</name>
    <name evidence="10" type="synonym">fluC</name>
    <name evidence="11" type="ORF">P9989_14980</name>
</gene>
<comment type="function">
    <text evidence="9 10">Fluoride-specific ion channel. Important for reducing fluoride concentration in the cell, thus reducing its toxicity.</text>
</comment>
<evidence type="ECO:0000256" key="3">
    <source>
        <dbReference type="ARBA" id="ARBA00022692"/>
    </source>
</evidence>
<evidence type="ECO:0000313" key="11">
    <source>
        <dbReference type="EMBL" id="WFT73666.1"/>
    </source>
</evidence>
<keyword evidence="5 10" id="KW-0472">Membrane</keyword>
<evidence type="ECO:0000256" key="6">
    <source>
        <dbReference type="ARBA" id="ARBA00023303"/>
    </source>
</evidence>
<feature type="transmembrane region" description="Helical" evidence="10">
    <location>
        <begin position="92"/>
        <end position="115"/>
    </location>
</feature>
<dbReference type="EMBL" id="CP121671">
    <property type="protein sequence ID" value="WFT73666.1"/>
    <property type="molecule type" value="Genomic_DNA"/>
</dbReference>
<feature type="binding site" evidence="10">
    <location>
        <position position="75"/>
    </location>
    <ligand>
        <name>Na(+)</name>
        <dbReference type="ChEBI" id="CHEBI:29101"/>
        <note>structural</note>
    </ligand>
</feature>
<keyword evidence="6 10" id="KW-0407">Ion channel</keyword>
<comment type="catalytic activity">
    <reaction evidence="8">
        <text>fluoride(in) = fluoride(out)</text>
        <dbReference type="Rhea" id="RHEA:76159"/>
        <dbReference type="ChEBI" id="CHEBI:17051"/>
    </reaction>
    <physiologicalReaction direction="left-to-right" evidence="8">
        <dbReference type="Rhea" id="RHEA:76160"/>
    </physiologicalReaction>
</comment>
<comment type="activity regulation">
    <text evidence="10">Na(+) is not transported, but it plays an essential structural role and its presence is essential for fluoride channel function.</text>
</comment>
<dbReference type="InterPro" id="IPR003691">
    <property type="entry name" value="FluC"/>
</dbReference>